<dbReference type="EMBL" id="JBFTWV010000010">
    <property type="protein sequence ID" value="KAL2798898.1"/>
    <property type="molecule type" value="Genomic_DNA"/>
</dbReference>
<reference evidence="2 3" key="1">
    <citation type="submission" date="2024-07" db="EMBL/GenBank/DDBJ databases">
        <title>Section-level genome sequencing and comparative genomics of Aspergillus sections Usti and Cavernicolus.</title>
        <authorList>
            <consortium name="Lawrence Berkeley National Laboratory"/>
            <person name="Nybo J.L."/>
            <person name="Vesth T.C."/>
            <person name="Theobald S."/>
            <person name="Frisvad J.C."/>
            <person name="Larsen T.O."/>
            <person name="Kjaerboelling I."/>
            <person name="Rothschild-Mancinelli K."/>
            <person name="Lyhne E.K."/>
            <person name="Kogle M.E."/>
            <person name="Barry K."/>
            <person name="Clum A."/>
            <person name="Na H."/>
            <person name="Ledsgaard L."/>
            <person name="Lin J."/>
            <person name="Lipzen A."/>
            <person name="Kuo A."/>
            <person name="Riley R."/>
            <person name="Mondo S."/>
            <person name="Labutti K."/>
            <person name="Haridas S."/>
            <person name="Pangalinan J."/>
            <person name="Salamov A.A."/>
            <person name="Simmons B.A."/>
            <person name="Magnuson J.K."/>
            <person name="Chen J."/>
            <person name="Drula E."/>
            <person name="Henrissat B."/>
            <person name="Wiebenga A."/>
            <person name="Lubbers R.J."/>
            <person name="Gomes A.C."/>
            <person name="Makela M.R."/>
            <person name="Stajich J."/>
            <person name="Grigoriev I.V."/>
            <person name="Mortensen U.H."/>
            <person name="De Vries R.P."/>
            <person name="Baker S.E."/>
            <person name="Andersen M.R."/>
        </authorList>
    </citation>
    <scope>NUCLEOTIDE SEQUENCE [LARGE SCALE GENOMIC DNA]</scope>
    <source>
        <strain evidence="2 3">CBS 209.92</strain>
    </source>
</reference>
<keyword evidence="3" id="KW-1185">Reference proteome</keyword>
<evidence type="ECO:0000313" key="3">
    <source>
        <dbReference type="Proteomes" id="UP001610563"/>
    </source>
</evidence>
<comment type="caution">
    <text evidence="2">The sequence shown here is derived from an EMBL/GenBank/DDBJ whole genome shotgun (WGS) entry which is preliminary data.</text>
</comment>
<dbReference type="Proteomes" id="UP001610563">
    <property type="component" value="Unassembled WGS sequence"/>
</dbReference>
<feature type="transmembrane region" description="Helical" evidence="1">
    <location>
        <begin position="22"/>
        <end position="41"/>
    </location>
</feature>
<keyword evidence="1" id="KW-1133">Transmembrane helix</keyword>
<proteinExistence type="predicted"/>
<name>A0ABR4GIQ1_9EURO</name>
<evidence type="ECO:0000256" key="1">
    <source>
        <dbReference type="SAM" id="Phobius"/>
    </source>
</evidence>
<keyword evidence="1" id="KW-0812">Transmembrane</keyword>
<keyword evidence="1" id="KW-0472">Membrane</keyword>
<protein>
    <submittedName>
        <fullName evidence="2">Uncharacterized protein</fullName>
    </submittedName>
</protein>
<gene>
    <name evidence="2" type="ORF">BJX66DRAFT_294364</name>
</gene>
<sequence length="54" mass="6234">MTAAWVGYCRARIRRHRNNQDISCFSSVIPSSSVYLLMYLASRQSRRSLLVPCI</sequence>
<evidence type="ECO:0000313" key="2">
    <source>
        <dbReference type="EMBL" id="KAL2798898.1"/>
    </source>
</evidence>
<accession>A0ABR4GIQ1</accession>
<organism evidence="2 3">
    <name type="scientific">Aspergillus keveii</name>
    <dbReference type="NCBI Taxonomy" id="714993"/>
    <lineage>
        <taxon>Eukaryota</taxon>
        <taxon>Fungi</taxon>
        <taxon>Dikarya</taxon>
        <taxon>Ascomycota</taxon>
        <taxon>Pezizomycotina</taxon>
        <taxon>Eurotiomycetes</taxon>
        <taxon>Eurotiomycetidae</taxon>
        <taxon>Eurotiales</taxon>
        <taxon>Aspergillaceae</taxon>
        <taxon>Aspergillus</taxon>
        <taxon>Aspergillus subgen. Nidulantes</taxon>
    </lineage>
</organism>